<dbReference type="Gene3D" id="4.10.240.10">
    <property type="entry name" value="Zn(2)-C6 fungal-type DNA-binding domain"/>
    <property type="match status" value="1"/>
</dbReference>
<dbReference type="Pfam" id="PF00172">
    <property type="entry name" value="Zn_clus"/>
    <property type="match status" value="1"/>
</dbReference>
<reference evidence="7 8" key="1">
    <citation type="submission" date="2016-12" db="EMBL/GenBank/DDBJ databases">
        <title>The genomes of Aspergillus section Nigri reveals drivers in fungal speciation.</title>
        <authorList>
            <consortium name="DOE Joint Genome Institute"/>
            <person name="Vesth T.C."/>
            <person name="Nybo J."/>
            <person name="Theobald S."/>
            <person name="Brandl J."/>
            <person name="Frisvad J.C."/>
            <person name="Nielsen K.F."/>
            <person name="Lyhne E.K."/>
            <person name="Kogle M.E."/>
            <person name="Kuo A."/>
            <person name="Riley R."/>
            <person name="Clum A."/>
            <person name="Nolan M."/>
            <person name="Lipzen A."/>
            <person name="Salamov A."/>
            <person name="Henrissat B."/>
            <person name="Wiebenga A."/>
            <person name="De Vries R.P."/>
            <person name="Grigoriev I.V."/>
            <person name="Mortensen U.H."/>
            <person name="Andersen M.R."/>
            <person name="Baker S.E."/>
        </authorList>
    </citation>
    <scope>NUCLEOTIDE SEQUENCE [LARGE SCALE GENOMIC DNA]</scope>
    <source>
        <strain evidence="7 8">JOP 1030-1</strain>
    </source>
</reference>
<evidence type="ECO:0000259" key="6">
    <source>
        <dbReference type="PROSITE" id="PS50048"/>
    </source>
</evidence>
<evidence type="ECO:0000256" key="1">
    <source>
        <dbReference type="ARBA" id="ARBA00023015"/>
    </source>
</evidence>
<evidence type="ECO:0000256" key="2">
    <source>
        <dbReference type="ARBA" id="ARBA00023125"/>
    </source>
</evidence>
<keyword evidence="8" id="KW-1185">Reference proteome</keyword>
<evidence type="ECO:0000256" key="4">
    <source>
        <dbReference type="ARBA" id="ARBA00023242"/>
    </source>
</evidence>
<feature type="domain" description="Zn(2)-C6 fungal-type" evidence="6">
    <location>
        <begin position="76"/>
        <end position="110"/>
    </location>
</feature>
<dbReference type="GO" id="GO:0008270">
    <property type="term" value="F:zinc ion binding"/>
    <property type="evidence" value="ECO:0007669"/>
    <property type="project" value="InterPro"/>
</dbReference>
<dbReference type="OrthoDB" id="5394557at2759"/>
<evidence type="ECO:0000256" key="5">
    <source>
        <dbReference type="SAM" id="MobiDB-lite"/>
    </source>
</evidence>
<protein>
    <recommendedName>
        <fullName evidence="6">Zn(2)-C6 fungal-type domain-containing protein</fullName>
    </recommendedName>
</protein>
<evidence type="ECO:0000313" key="7">
    <source>
        <dbReference type="EMBL" id="PYH42203.1"/>
    </source>
</evidence>
<keyword evidence="1" id="KW-0805">Transcription regulation</keyword>
<dbReference type="EMBL" id="KZ821254">
    <property type="protein sequence ID" value="PYH42203.1"/>
    <property type="molecule type" value="Genomic_DNA"/>
</dbReference>
<dbReference type="GO" id="GO:0003677">
    <property type="term" value="F:DNA binding"/>
    <property type="evidence" value="ECO:0007669"/>
    <property type="project" value="UniProtKB-KW"/>
</dbReference>
<proteinExistence type="predicted"/>
<dbReference type="AlphaFoldDB" id="A0A318ZBY9"/>
<dbReference type="CDD" id="cd00067">
    <property type="entry name" value="GAL4"/>
    <property type="match status" value="1"/>
</dbReference>
<dbReference type="STRING" id="1450539.A0A318ZBY9"/>
<dbReference type="Proteomes" id="UP000248349">
    <property type="component" value="Unassembled WGS sequence"/>
</dbReference>
<dbReference type="RefSeq" id="XP_025428185.1">
    <property type="nucleotide sequence ID" value="XM_025570543.1"/>
</dbReference>
<keyword evidence="3" id="KW-0804">Transcription</keyword>
<dbReference type="PROSITE" id="PS00463">
    <property type="entry name" value="ZN2_CY6_FUNGAL_1"/>
    <property type="match status" value="1"/>
</dbReference>
<dbReference type="SUPFAM" id="SSF57701">
    <property type="entry name" value="Zn2/Cys6 DNA-binding domain"/>
    <property type="match status" value="1"/>
</dbReference>
<dbReference type="GeneID" id="37071771"/>
<organism evidence="7 8">
    <name type="scientific">Aspergillus saccharolyticus JOP 1030-1</name>
    <dbReference type="NCBI Taxonomy" id="1450539"/>
    <lineage>
        <taxon>Eukaryota</taxon>
        <taxon>Fungi</taxon>
        <taxon>Dikarya</taxon>
        <taxon>Ascomycota</taxon>
        <taxon>Pezizomycotina</taxon>
        <taxon>Eurotiomycetes</taxon>
        <taxon>Eurotiomycetidae</taxon>
        <taxon>Eurotiales</taxon>
        <taxon>Aspergillaceae</taxon>
        <taxon>Aspergillus</taxon>
        <taxon>Aspergillus subgen. Circumdati</taxon>
    </lineage>
</organism>
<feature type="region of interest" description="Disordered" evidence="5">
    <location>
        <begin position="37"/>
        <end position="70"/>
    </location>
</feature>
<dbReference type="PROSITE" id="PS50048">
    <property type="entry name" value="ZN2_CY6_FUNGAL_2"/>
    <property type="match status" value="1"/>
</dbReference>
<sequence>MFSPTLMDEVMAHSIYVPDDDVGFDSQSKRDVLSISTHAGRGDSYQDMVDRAGCQSPSPEVDSKSRNSTRRRIQVACNRCRKRKIKCSGDNGDGQGCTNCRNSGNANCQFLRVNSSMMQPRGTWPYPSANATISPSHRHGHYAQSNALKTVASTPPNASNMRVSPFPRGSGYGSGPNESTLPFSRQLCGIDHAVHYEEDSDMYSPQSSGYMDSGAPQAVIADYCGLTWSPKPWSSNVYLGRSPSPTMFAEKEGSSSFPQPPFSYIFSGPPNQITDGPPIVPTMSTASVEGQGVDRTLPNPTSRTQGSQCPADFSFTPEALTFSDTLEHRTGAGWNYKYIGPSDILSSVQRLSNEVLSGSSIERARTSVQDMAFGTPLLTTIGAHSALASSAVLPAGLETATSSDEFCASSTGRTTRPLSQDDLAVAGSDVYVYSSSERRDKHSYKTDEPASVLMSGLPYTRPGPGLYGPPITTSPVCHPDTVIYPAPVPPLHHPSDF</sequence>
<evidence type="ECO:0000313" key="8">
    <source>
        <dbReference type="Proteomes" id="UP000248349"/>
    </source>
</evidence>
<dbReference type="SMART" id="SM00066">
    <property type="entry name" value="GAL4"/>
    <property type="match status" value="1"/>
</dbReference>
<name>A0A318ZBY9_9EURO</name>
<dbReference type="InterPro" id="IPR001138">
    <property type="entry name" value="Zn2Cys6_DnaBD"/>
</dbReference>
<accession>A0A318ZBY9</accession>
<dbReference type="GO" id="GO:0000981">
    <property type="term" value="F:DNA-binding transcription factor activity, RNA polymerase II-specific"/>
    <property type="evidence" value="ECO:0007669"/>
    <property type="project" value="InterPro"/>
</dbReference>
<evidence type="ECO:0000256" key="3">
    <source>
        <dbReference type="ARBA" id="ARBA00023163"/>
    </source>
</evidence>
<dbReference type="GO" id="GO:0009893">
    <property type="term" value="P:positive regulation of metabolic process"/>
    <property type="evidence" value="ECO:0007669"/>
    <property type="project" value="UniProtKB-ARBA"/>
</dbReference>
<keyword evidence="2" id="KW-0238">DNA-binding</keyword>
<keyword evidence="4" id="KW-0539">Nucleus</keyword>
<gene>
    <name evidence="7" type="ORF">BP01DRAFT_139289</name>
</gene>
<dbReference type="InterPro" id="IPR036864">
    <property type="entry name" value="Zn2-C6_fun-type_DNA-bd_sf"/>
</dbReference>